<dbReference type="InterPro" id="IPR000014">
    <property type="entry name" value="PAS"/>
</dbReference>
<dbReference type="Pfam" id="PF13188">
    <property type="entry name" value="PAS_8"/>
    <property type="match status" value="1"/>
</dbReference>
<dbReference type="RefSeq" id="WP_331255375.1">
    <property type="nucleotide sequence ID" value="NZ_CP133270.1"/>
</dbReference>
<dbReference type="SUPFAM" id="SSF55785">
    <property type="entry name" value="PYP-like sensor domain (PAS domain)"/>
    <property type="match status" value="3"/>
</dbReference>
<dbReference type="SMART" id="SM00091">
    <property type="entry name" value="PAS"/>
    <property type="match status" value="3"/>
</dbReference>
<dbReference type="Gene3D" id="3.30.450.20">
    <property type="entry name" value="PAS domain"/>
    <property type="match status" value="2"/>
</dbReference>
<evidence type="ECO:0000313" key="2">
    <source>
        <dbReference type="EMBL" id="WVX66517.1"/>
    </source>
</evidence>
<organism evidence="2 3">
    <name type="scientific">Candidatus Bealeia paramacronuclearis</name>
    <dbReference type="NCBI Taxonomy" id="1921001"/>
    <lineage>
        <taxon>Bacteria</taxon>
        <taxon>Pseudomonadati</taxon>
        <taxon>Pseudomonadota</taxon>
        <taxon>Alphaproteobacteria</taxon>
        <taxon>Holosporales</taxon>
        <taxon>Holosporaceae</taxon>
        <taxon>Candidatus Bealeia</taxon>
    </lineage>
</organism>
<dbReference type="Proteomes" id="UP001330434">
    <property type="component" value="Chromosome"/>
</dbReference>
<evidence type="ECO:0000313" key="3">
    <source>
        <dbReference type="Proteomes" id="UP001330434"/>
    </source>
</evidence>
<keyword evidence="2" id="KW-0418">Kinase</keyword>
<dbReference type="GO" id="GO:0016301">
    <property type="term" value="F:kinase activity"/>
    <property type="evidence" value="ECO:0007669"/>
    <property type="project" value="UniProtKB-KW"/>
</dbReference>
<gene>
    <name evidence="2" type="ORF">Bealeia1_00696</name>
</gene>
<feature type="domain" description="PAS" evidence="1">
    <location>
        <begin position="249"/>
        <end position="316"/>
    </location>
</feature>
<keyword evidence="2" id="KW-0808">Transferase</keyword>
<evidence type="ECO:0000259" key="1">
    <source>
        <dbReference type="SMART" id="SM00091"/>
    </source>
</evidence>
<dbReference type="Pfam" id="PF12860">
    <property type="entry name" value="PAS_7"/>
    <property type="match status" value="2"/>
</dbReference>
<accession>A0ABZ2C2P7</accession>
<name>A0ABZ2C2P7_9PROT</name>
<dbReference type="EMBL" id="CP133270">
    <property type="protein sequence ID" value="WVX66517.1"/>
    <property type="molecule type" value="Genomic_DNA"/>
</dbReference>
<reference evidence="2 3" key="1">
    <citation type="journal article" date="2024" name="Environ. Microbiol.">
        <title>Novel evolutionary insights on the interactions of the Holosporales (Alphaproteobacteria) with eukaryotic hosts from comparative genomics.</title>
        <authorList>
            <person name="Giovannini M."/>
            <person name="Petroni G."/>
            <person name="Castelli M."/>
        </authorList>
    </citation>
    <scope>NUCLEOTIDE SEQUENCE [LARGE SCALE GENOMIC DNA]</scope>
    <source>
        <strain evidence="2 3">US_Bl 15I1</strain>
    </source>
</reference>
<feature type="domain" description="PAS" evidence="1">
    <location>
        <begin position="378"/>
        <end position="445"/>
    </location>
</feature>
<sequence>MHKKFHDLTGLLQTHPEGWCLWQGYKAYESSNQFQRIFDYLKSEHFTLSDLMIHLEGESATQLEASFHELIEKDNSFSLRIKCGHKNAIYLIKGTRLQSTNRFVTWVRDVTEQVHSQKIVLEASERNEKLLSIYENILNAMPFPIWRRNQDLKLDYCNQAYQNALEASFSEVIKNQLELIPKGQGQALANEALAEKCTQEITTLLIIEEECKVFTIREIIDPTENGTFGFALDINDLEKLQKEKEAILLAYHNILDHLSTAVGIYDADRRLTYYNRAYLQMNHLEEKYLKGNPRLDDVLEVLREKRALPEYADFPAYKKQRIMQFQDLIKPQEELIHRPDERTLRMFTAPYPLGGLVFMFEDVTDNLSLIRKNNALVAVQRTTLDNLFEGVAVFGPDNRLTLTNSSFRKIWNLREDQCTPGDHLSDIIEHIRPFFSQEENWPLLKNRIIENTTDRVGKRGQILRSDSSVIEFTMCPFLMVKVFSVIQILQQVITLKKRCVVKMKL</sequence>
<protein>
    <submittedName>
        <fullName evidence="2">PAS domain-containing sensor histidine kinase</fullName>
    </submittedName>
</protein>
<keyword evidence="3" id="KW-1185">Reference proteome</keyword>
<feature type="domain" description="PAS" evidence="1">
    <location>
        <begin position="132"/>
        <end position="198"/>
    </location>
</feature>
<proteinExistence type="predicted"/>
<dbReference type="InterPro" id="IPR035965">
    <property type="entry name" value="PAS-like_dom_sf"/>
</dbReference>